<dbReference type="InterPro" id="IPR018391">
    <property type="entry name" value="PQQ_b-propeller_rpt"/>
</dbReference>
<sequence length="480" mass="50781">MKLAKGTVSTSDRQSTQVDAFPRTPLGCRVFLGYGALLGYDYRAATGTSKLTGHSCPSTPSRDTSPMKTFRSVGAFAAIAIAVSVAQAGDWPQYRGLAGDGKSVESIGQVSSDAMKVLWNVPAPLGFSSMSVADGLAYTLIARDDKETVVALDAATGQEVWSVPLGSSKYEQGGGDSGAPGNRGGDGPRSTPTVDGDRLYVYDSYMVLSCLDTKTGRVLWQHDVIAENEGRNIKWLNASSPLIEGNRVIVGGGGAGQSFLAFDKSTGDRVWASGDETVTHATPILAEVGGKSGVVFFTQSGLVAVGADDGQEVWRAKFPFSVSTAASPVADGDLVYCSAGYGVGAGLFKIDNQSTPQEMWYKSNELMNHWSTPVVHDGHLYGIFEFKKYGKAPLQCVELSTGEIKWNERGFGPGNCILVGDKLVVLSDAGEVVIAKATPTAYEEVARKQVLEGKCWSTPAYSDGKIFVRSTQQAACVAID</sequence>
<proteinExistence type="predicted"/>
<reference evidence="3 4" key="1">
    <citation type="submission" date="2019-02" db="EMBL/GenBank/DDBJ databases">
        <title>Deep-cultivation of Planctomycetes and their phenomic and genomic characterization uncovers novel biology.</title>
        <authorList>
            <person name="Wiegand S."/>
            <person name="Jogler M."/>
            <person name="Boedeker C."/>
            <person name="Pinto D."/>
            <person name="Vollmers J."/>
            <person name="Rivas-Marin E."/>
            <person name="Kohn T."/>
            <person name="Peeters S.H."/>
            <person name="Heuer A."/>
            <person name="Rast P."/>
            <person name="Oberbeckmann S."/>
            <person name="Bunk B."/>
            <person name="Jeske O."/>
            <person name="Meyerdierks A."/>
            <person name="Storesund J.E."/>
            <person name="Kallscheuer N."/>
            <person name="Luecker S."/>
            <person name="Lage O.M."/>
            <person name="Pohl T."/>
            <person name="Merkel B.J."/>
            <person name="Hornburger P."/>
            <person name="Mueller R.-W."/>
            <person name="Bruemmer F."/>
            <person name="Labrenz M."/>
            <person name="Spormann A.M."/>
            <person name="Op den Camp H."/>
            <person name="Overmann J."/>
            <person name="Amann R."/>
            <person name="Jetten M.S.M."/>
            <person name="Mascher T."/>
            <person name="Medema M.H."/>
            <person name="Devos D.P."/>
            <person name="Kaster A.-K."/>
            <person name="Ovreas L."/>
            <person name="Rohde M."/>
            <person name="Galperin M.Y."/>
            <person name="Jogler C."/>
        </authorList>
    </citation>
    <scope>NUCLEOTIDE SEQUENCE [LARGE SCALE GENOMIC DNA]</scope>
    <source>
        <strain evidence="3 4">K22_7</strain>
    </source>
</reference>
<protein>
    <submittedName>
        <fullName evidence="3">Outer membrane biogenesis protein BamB</fullName>
    </submittedName>
</protein>
<dbReference type="Proteomes" id="UP000318538">
    <property type="component" value="Chromosome"/>
</dbReference>
<dbReference type="Gene3D" id="2.130.10.10">
    <property type="entry name" value="YVTN repeat-like/Quinoprotein amine dehydrogenase"/>
    <property type="match status" value="2"/>
</dbReference>
<dbReference type="EMBL" id="CP036525">
    <property type="protein sequence ID" value="QDT06311.1"/>
    <property type="molecule type" value="Genomic_DNA"/>
</dbReference>
<dbReference type="PANTHER" id="PTHR34512:SF30">
    <property type="entry name" value="OUTER MEMBRANE PROTEIN ASSEMBLY FACTOR BAMB"/>
    <property type="match status" value="1"/>
</dbReference>
<dbReference type="PANTHER" id="PTHR34512">
    <property type="entry name" value="CELL SURFACE PROTEIN"/>
    <property type="match status" value="1"/>
</dbReference>
<dbReference type="SUPFAM" id="SSF50998">
    <property type="entry name" value="Quinoprotein alcohol dehydrogenase-like"/>
    <property type="match status" value="1"/>
</dbReference>
<keyword evidence="4" id="KW-1185">Reference proteome</keyword>
<evidence type="ECO:0000256" key="1">
    <source>
        <dbReference type="SAM" id="MobiDB-lite"/>
    </source>
</evidence>
<evidence type="ECO:0000313" key="3">
    <source>
        <dbReference type="EMBL" id="QDT06311.1"/>
    </source>
</evidence>
<dbReference type="InterPro" id="IPR002372">
    <property type="entry name" value="PQQ_rpt_dom"/>
</dbReference>
<dbReference type="InterPro" id="IPR011047">
    <property type="entry name" value="Quinoprotein_ADH-like_sf"/>
</dbReference>
<evidence type="ECO:0000313" key="4">
    <source>
        <dbReference type="Proteomes" id="UP000318538"/>
    </source>
</evidence>
<dbReference type="InterPro" id="IPR015943">
    <property type="entry name" value="WD40/YVTN_repeat-like_dom_sf"/>
</dbReference>
<name>A0A517NGQ1_9BACT</name>
<organism evidence="3 4">
    <name type="scientific">Rubripirellula lacrimiformis</name>
    <dbReference type="NCBI Taxonomy" id="1930273"/>
    <lineage>
        <taxon>Bacteria</taxon>
        <taxon>Pseudomonadati</taxon>
        <taxon>Planctomycetota</taxon>
        <taxon>Planctomycetia</taxon>
        <taxon>Pirellulales</taxon>
        <taxon>Pirellulaceae</taxon>
        <taxon>Rubripirellula</taxon>
    </lineage>
</organism>
<evidence type="ECO:0000259" key="2">
    <source>
        <dbReference type="Pfam" id="PF13360"/>
    </source>
</evidence>
<feature type="region of interest" description="Disordered" evidence="1">
    <location>
        <begin position="165"/>
        <end position="195"/>
    </location>
</feature>
<feature type="compositionally biased region" description="Gly residues" evidence="1">
    <location>
        <begin position="172"/>
        <end position="187"/>
    </location>
</feature>
<dbReference type="AlphaFoldDB" id="A0A517NGQ1"/>
<feature type="domain" description="Pyrrolo-quinoline quinone repeat" evidence="2">
    <location>
        <begin position="146"/>
        <end position="407"/>
    </location>
</feature>
<gene>
    <name evidence="3" type="ORF">K227x_47200</name>
</gene>
<dbReference type="Pfam" id="PF13360">
    <property type="entry name" value="PQQ_2"/>
    <property type="match status" value="1"/>
</dbReference>
<dbReference type="KEGG" id="rlc:K227x_47200"/>
<accession>A0A517NGQ1</accession>
<dbReference type="SMART" id="SM00564">
    <property type="entry name" value="PQQ"/>
    <property type="match status" value="4"/>
</dbReference>